<dbReference type="Gene3D" id="3.40.630.30">
    <property type="match status" value="1"/>
</dbReference>
<sequence length="155" mass="17642">MDVKIMEISDGQTREQIAALSGEIIVSRGRVHRLQSLPGYVVMHEQELAGCILYYMANSECEIVSLDSQVENRGIGTKLIQAVIECAKQENCRRIWLITSNDNIRAIRFYQKRGFDMAAVHRNAITEARIIKPTIPLLGYDDIPVKHEVEFELLL</sequence>
<evidence type="ECO:0000259" key="1">
    <source>
        <dbReference type="PROSITE" id="PS51186"/>
    </source>
</evidence>
<dbReference type="PROSITE" id="PS51186">
    <property type="entry name" value="GNAT"/>
    <property type="match status" value="1"/>
</dbReference>
<evidence type="ECO:0000313" key="2">
    <source>
        <dbReference type="EMBL" id="PZD97441.1"/>
    </source>
</evidence>
<dbReference type="GO" id="GO:0016747">
    <property type="term" value="F:acyltransferase activity, transferring groups other than amino-acyl groups"/>
    <property type="evidence" value="ECO:0007669"/>
    <property type="project" value="InterPro"/>
</dbReference>
<dbReference type="EMBL" id="QKRB01000028">
    <property type="protein sequence ID" value="PZD97441.1"/>
    <property type="molecule type" value="Genomic_DNA"/>
</dbReference>
<feature type="domain" description="N-acetyltransferase" evidence="1">
    <location>
        <begin position="1"/>
        <end position="136"/>
    </location>
</feature>
<accession>A0A2W1M0I0</accession>
<dbReference type="Proteomes" id="UP000249522">
    <property type="component" value="Unassembled WGS sequence"/>
</dbReference>
<proteinExistence type="predicted"/>
<comment type="caution">
    <text evidence="2">The sequence shown here is derived from an EMBL/GenBank/DDBJ whole genome shotgun (WGS) entry which is preliminary data.</text>
</comment>
<dbReference type="CDD" id="cd04301">
    <property type="entry name" value="NAT_SF"/>
    <property type="match status" value="1"/>
</dbReference>
<organism evidence="2 3">
    <name type="scientific">Paenibacillus sambharensis</name>
    <dbReference type="NCBI Taxonomy" id="1803190"/>
    <lineage>
        <taxon>Bacteria</taxon>
        <taxon>Bacillati</taxon>
        <taxon>Bacillota</taxon>
        <taxon>Bacilli</taxon>
        <taxon>Bacillales</taxon>
        <taxon>Paenibacillaceae</taxon>
        <taxon>Paenibacillus</taxon>
    </lineage>
</organism>
<evidence type="ECO:0000313" key="3">
    <source>
        <dbReference type="Proteomes" id="UP000249522"/>
    </source>
</evidence>
<name>A0A2W1M0I0_9BACL</name>
<keyword evidence="3" id="KW-1185">Reference proteome</keyword>
<dbReference type="AlphaFoldDB" id="A0A2W1M0I0"/>
<dbReference type="Pfam" id="PF00583">
    <property type="entry name" value="Acetyltransf_1"/>
    <property type="match status" value="1"/>
</dbReference>
<keyword evidence="2" id="KW-0808">Transferase</keyword>
<dbReference type="InterPro" id="IPR016181">
    <property type="entry name" value="Acyl_CoA_acyltransferase"/>
</dbReference>
<dbReference type="SUPFAM" id="SSF55729">
    <property type="entry name" value="Acyl-CoA N-acyltransferases (Nat)"/>
    <property type="match status" value="1"/>
</dbReference>
<dbReference type="InterPro" id="IPR000182">
    <property type="entry name" value="GNAT_dom"/>
</dbReference>
<reference evidence="2 3" key="1">
    <citation type="submission" date="2018-06" db="EMBL/GenBank/DDBJ databases">
        <title>Paenibacillus imtechensis sp. nov.</title>
        <authorList>
            <person name="Pinnaka A.K."/>
            <person name="Singh H."/>
            <person name="Kaur M."/>
        </authorList>
    </citation>
    <scope>NUCLEOTIDE SEQUENCE [LARGE SCALE GENOMIC DNA]</scope>
    <source>
        <strain evidence="2 3">SMB1</strain>
    </source>
</reference>
<gene>
    <name evidence="2" type="ORF">DNH61_02925</name>
</gene>
<dbReference type="OrthoDB" id="7365228at2"/>
<protein>
    <submittedName>
        <fullName evidence="2">GNAT family N-acetyltransferase</fullName>
    </submittedName>
</protein>